<sequence>MRDVYGASAGFDFALKNKALVKTPEGAHVSISESFKLDYDTTRVFYIEACLPYGIKGWLGQNGGGFGFDLGSRDNTTVKITEDRKVQSSSAKSPSAAQAEKKAEDSANLIL</sequence>
<dbReference type="EMBL" id="LK052937">
    <property type="protein sequence ID" value="CDR36601.1"/>
    <property type="molecule type" value="Genomic_DNA"/>
</dbReference>
<dbReference type="AlphaFoldDB" id="A0A061AGD3"/>
<reference evidence="2" key="1">
    <citation type="journal article" date="2014" name="Genome Announc.">
        <title>Draft genome sequence of Rhodosporidium toruloides CECT1137, an oleaginous yeast of biotechnological interest.</title>
        <authorList>
            <person name="Morin N."/>
            <person name="Calcas X."/>
            <person name="Devillers H."/>
            <person name="Durrens P."/>
            <person name="Sherman D.J."/>
            <person name="Nicaud J.-M."/>
            <person name="Neuveglise C."/>
        </authorList>
    </citation>
    <scope>NUCLEOTIDE SEQUENCE</scope>
    <source>
        <strain evidence="2">CECT1137</strain>
    </source>
</reference>
<protein>
    <submittedName>
        <fullName evidence="2">RHTO0S02e04302g1_1</fullName>
    </submittedName>
</protein>
<accession>A0A061AGD3</accession>
<dbReference type="OrthoDB" id="10451444at2759"/>
<feature type="region of interest" description="Disordered" evidence="1">
    <location>
        <begin position="81"/>
        <end position="111"/>
    </location>
</feature>
<evidence type="ECO:0000256" key="1">
    <source>
        <dbReference type="SAM" id="MobiDB-lite"/>
    </source>
</evidence>
<organism evidence="2">
    <name type="scientific">Rhodotorula toruloides</name>
    <name type="common">Yeast</name>
    <name type="synonym">Rhodosporidium toruloides</name>
    <dbReference type="NCBI Taxonomy" id="5286"/>
    <lineage>
        <taxon>Eukaryota</taxon>
        <taxon>Fungi</taxon>
        <taxon>Dikarya</taxon>
        <taxon>Basidiomycota</taxon>
        <taxon>Pucciniomycotina</taxon>
        <taxon>Microbotryomycetes</taxon>
        <taxon>Sporidiobolales</taxon>
        <taxon>Sporidiobolaceae</taxon>
        <taxon>Rhodotorula</taxon>
    </lineage>
</organism>
<feature type="compositionally biased region" description="Low complexity" evidence="1">
    <location>
        <begin position="87"/>
        <end position="98"/>
    </location>
</feature>
<name>A0A061AGD3_RHOTO</name>
<gene>
    <name evidence="2" type="ORF">RHTO0S_02e04302g</name>
</gene>
<evidence type="ECO:0000313" key="2">
    <source>
        <dbReference type="EMBL" id="CDR36601.1"/>
    </source>
</evidence>
<proteinExistence type="predicted"/>